<dbReference type="InterPro" id="IPR022905">
    <property type="entry name" value="Rpo11-like"/>
</dbReference>
<dbReference type="EMBL" id="KQ965742">
    <property type="protein sequence ID" value="KXS18431.1"/>
    <property type="molecule type" value="Genomic_DNA"/>
</dbReference>
<dbReference type="GO" id="GO:0006369">
    <property type="term" value="P:termination of RNA polymerase II transcription"/>
    <property type="evidence" value="ECO:0007669"/>
    <property type="project" value="EnsemblFungi"/>
</dbReference>
<evidence type="ECO:0000256" key="5">
    <source>
        <dbReference type="ARBA" id="ARBA00025751"/>
    </source>
</evidence>
<keyword evidence="3" id="KW-0804">Transcription</keyword>
<evidence type="ECO:0000313" key="7">
    <source>
        <dbReference type="EMBL" id="KXS18431.1"/>
    </source>
</evidence>
<keyword evidence="8" id="KW-1185">Reference proteome</keyword>
<dbReference type="GO" id="GO:0005665">
    <property type="term" value="C:RNA polymerase II, core complex"/>
    <property type="evidence" value="ECO:0007669"/>
    <property type="project" value="EnsemblFungi"/>
</dbReference>
<dbReference type="PANTHER" id="PTHR13946:SF16">
    <property type="entry name" value="DNA-DIRECTED RNA POLYMERASE II SUBUNIT RPB11"/>
    <property type="match status" value="1"/>
</dbReference>
<dbReference type="STRING" id="1344416.A0A139ANV1"/>
<gene>
    <name evidence="7" type="ORF">M427DRAFT_53816</name>
</gene>
<keyword evidence="4" id="KW-0539">Nucleus</keyword>
<dbReference type="InterPro" id="IPR009025">
    <property type="entry name" value="RBP11-like_dimer"/>
</dbReference>
<dbReference type="GO" id="GO:0003968">
    <property type="term" value="F:RNA-directed RNA polymerase activity"/>
    <property type="evidence" value="ECO:0007669"/>
    <property type="project" value="EnsemblFungi"/>
</dbReference>
<dbReference type="AlphaFoldDB" id="A0A139ANV1"/>
<name>A0A139ANV1_GONPJ</name>
<dbReference type="Pfam" id="PF13656">
    <property type="entry name" value="RNA_pol_L_2"/>
    <property type="match status" value="1"/>
</dbReference>
<evidence type="ECO:0000256" key="4">
    <source>
        <dbReference type="ARBA" id="ARBA00023242"/>
    </source>
</evidence>
<dbReference type="InterPro" id="IPR037685">
    <property type="entry name" value="RBP11"/>
</dbReference>
<evidence type="ECO:0000313" key="8">
    <source>
        <dbReference type="Proteomes" id="UP000070544"/>
    </source>
</evidence>
<evidence type="ECO:0000259" key="6">
    <source>
        <dbReference type="Pfam" id="PF13656"/>
    </source>
</evidence>
<feature type="domain" description="DNA-directed RNA polymerase RBP11-like dimerisation" evidence="6">
    <location>
        <begin position="28"/>
        <end position="100"/>
    </location>
</feature>
<dbReference type="InterPro" id="IPR036603">
    <property type="entry name" value="RBP11-like"/>
</dbReference>
<dbReference type="GO" id="GO:0003899">
    <property type="term" value="F:DNA-directed RNA polymerase activity"/>
    <property type="evidence" value="ECO:0007669"/>
    <property type="project" value="EnsemblFungi"/>
</dbReference>
<evidence type="ECO:0000256" key="1">
    <source>
        <dbReference type="ARBA" id="ARBA00004123"/>
    </source>
</evidence>
<dbReference type="OrthoDB" id="10248581at2759"/>
<keyword evidence="2" id="KW-0240">DNA-directed RNA polymerase</keyword>
<dbReference type="InterPro" id="IPR008193">
    <property type="entry name" value="RNA_pol_Rpb11_13-16kDa_CS"/>
</dbReference>
<dbReference type="HAMAP" id="MF_00261">
    <property type="entry name" value="RNApol_arch_Rpo11"/>
    <property type="match status" value="1"/>
</dbReference>
<dbReference type="CDD" id="cd06926">
    <property type="entry name" value="RNAP_II_RPB11"/>
    <property type="match status" value="1"/>
</dbReference>
<dbReference type="Proteomes" id="UP000070544">
    <property type="component" value="Unassembled WGS sequence"/>
</dbReference>
<comment type="subcellular location">
    <subcellularLocation>
        <location evidence="1">Nucleus</location>
    </subcellularLocation>
</comment>
<dbReference type="GO" id="GO:0003677">
    <property type="term" value="F:DNA binding"/>
    <property type="evidence" value="ECO:0007669"/>
    <property type="project" value="EnsemblFungi"/>
</dbReference>
<proteinExistence type="inferred from homology"/>
<reference evidence="7 8" key="1">
    <citation type="journal article" date="2015" name="Genome Biol. Evol.">
        <title>Phylogenomic analyses indicate that early fungi evolved digesting cell walls of algal ancestors of land plants.</title>
        <authorList>
            <person name="Chang Y."/>
            <person name="Wang S."/>
            <person name="Sekimoto S."/>
            <person name="Aerts A.L."/>
            <person name="Choi C."/>
            <person name="Clum A."/>
            <person name="LaButti K.M."/>
            <person name="Lindquist E.A."/>
            <person name="Yee Ngan C."/>
            <person name="Ohm R.A."/>
            <person name="Salamov A.A."/>
            <person name="Grigoriev I.V."/>
            <person name="Spatafora J.W."/>
            <person name="Berbee M.L."/>
        </authorList>
    </citation>
    <scope>NUCLEOTIDE SEQUENCE [LARGE SCALE GENOMIC DNA]</scope>
    <source>
        <strain evidence="7 8">JEL478</strain>
    </source>
</reference>
<dbReference type="GO" id="GO:0006368">
    <property type="term" value="P:transcription elongation by RNA polymerase II"/>
    <property type="evidence" value="ECO:0007669"/>
    <property type="project" value="EnsemblFungi"/>
</dbReference>
<dbReference type="Gene3D" id="3.30.1360.10">
    <property type="entry name" value="RNA polymerase, RBP11-like subunit"/>
    <property type="match status" value="1"/>
</dbReference>
<comment type="similarity">
    <text evidence="5">Belongs to the archaeal Rpo11/eukaryotic RPB11/RPC19 RNA polymerase subunit family.</text>
</comment>
<dbReference type="GO" id="GO:0046983">
    <property type="term" value="F:protein dimerization activity"/>
    <property type="evidence" value="ECO:0007669"/>
    <property type="project" value="InterPro"/>
</dbReference>
<evidence type="ECO:0000256" key="2">
    <source>
        <dbReference type="ARBA" id="ARBA00022478"/>
    </source>
</evidence>
<dbReference type="SUPFAM" id="SSF55257">
    <property type="entry name" value="RBP11-like subunits of RNA polymerase"/>
    <property type="match status" value="1"/>
</dbReference>
<dbReference type="PROSITE" id="PS01154">
    <property type="entry name" value="RNA_POL_L_13KD"/>
    <property type="match status" value="1"/>
</dbReference>
<dbReference type="GO" id="GO:0006367">
    <property type="term" value="P:transcription initiation at RNA polymerase II promoter"/>
    <property type="evidence" value="ECO:0007669"/>
    <property type="project" value="EnsemblFungi"/>
</dbReference>
<protein>
    <submittedName>
        <fullName evidence="7">RBP11-like subunits of RNA polymerase</fullName>
    </submittedName>
</protein>
<accession>A0A139ANV1</accession>
<evidence type="ECO:0000256" key="3">
    <source>
        <dbReference type="ARBA" id="ARBA00023163"/>
    </source>
</evidence>
<organism evidence="7 8">
    <name type="scientific">Gonapodya prolifera (strain JEL478)</name>
    <name type="common">Monoblepharis prolifera</name>
    <dbReference type="NCBI Taxonomy" id="1344416"/>
    <lineage>
        <taxon>Eukaryota</taxon>
        <taxon>Fungi</taxon>
        <taxon>Fungi incertae sedis</taxon>
        <taxon>Chytridiomycota</taxon>
        <taxon>Chytridiomycota incertae sedis</taxon>
        <taxon>Monoblepharidomycetes</taxon>
        <taxon>Monoblepharidales</taxon>
        <taxon>Gonapodyaceae</taxon>
        <taxon>Gonapodya</taxon>
    </lineage>
</organism>
<dbReference type="PANTHER" id="PTHR13946">
    <property type="entry name" value="DNA-DIRECTED RNA POLYMERASE I,II,III"/>
    <property type="match status" value="1"/>
</dbReference>
<sequence>MNAPDRAELNPEGVKPVTVVRDTKIPNAATFTLQAEDHTVGNVLRQQLLRNPRVLFAGYRVPHPLEQKVEIKVQTVPTTTPVKVMVEDIQAILRNSQTLINRFETACTAGGVTRLMDPNLYGTSAAPASQSSQF</sequence>